<dbReference type="EMBL" id="JAQIZT010000002">
    <property type="protein sequence ID" value="KAJ7008442.1"/>
    <property type="molecule type" value="Genomic_DNA"/>
</dbReference>
<dbReference type="InterPro" id="IPR011990">
    <property type="entry name" value="TPR-like_helical_dom_sf"/>
</dbReference>
<dbReference type="Gene3D" id="1.25.40.10">
    <property type="entry name" value="Tetratricopeptide repeat domain"/>
    <property type="match status" value="1"/>
</dbReference>
<protein>
    <recommendedName>
        <fullName evidence="3">Pentatricopeptide repeat-containing protein</fullName>
    </recommendedName>
</protein>
<dbReference type="Proteomes" id="UP001164929">
    <property type="component" value="Chromosome 2"/>
</dbReference>
<name>A0AAD6RHT1_9ROSI</name>
<evidence type="ECO:0008006" key="3">
    <source>
        <dbReference type="Google" id="ProtNLM"/>
    </source>
</evidence>
<proteinExistence type="predicted"/>
<sequence>MEEAKVRPDAITFVGVICACLQTDKVREGDMYFKYMREHYGITPVVEHYTCMIELYSRANLMNALDELVKGMPRELSDDVAAAWIKSRLIDDIDDTENSLEHECEELQYWETRTEHLFPVSASGLQMGYCMQDSCAFLHVELQASHLLMFGVAAAQVSDVNTSLGLNSFNFMYYDEKTVLTWNLFI</sequence>
<organism evidence="1 2">
    <name type="scientific">Populus alba x Populus x berolinensis</name>
    <dbReference type="NCBI Taxonomy" id="444605"/>
    <lineage>
        <taxon>Eukaryota</taxon>
        <taxon>Viridiplantae</taxon>
        <taxon>Streptophyta</taxon>
        <taxon>Embryophyta</taxon>
        <taxon>Tracheophyta</taxon>
        <taxon>Spermatophyta</taxon>
        <taxon>Magnoliopsida</taxon>
        <taxon>eudicotyledons</taxon>
        <taxon>Gunneridae</taxon>
        <taxon>Pentapetalae</taxon>
        <taxon>rosids</taxon>
        <taxon>fabids</taxon>
        <taxon>Malpighiales</taxon>
        <taxon>Salicaceae</taxon>
        <taxon>Saliceae</taxon>
        <taxon>Populus</taxon>
    </lineage>
</organism>
<dbReference type="GO" id="GO:0009451">
    <property type="term" value="P:RNA modification"/>
    <property type="evidence" value="ECO:0007669"/>
    <property type="project" value="InterPro"/>
</dbReference>
<reference evidence="1" key="1">
    <citation type="journal article" date="2023" name="Mol. Ecol. Resour.">
        <title>Chromosome-level genome assembly of a triploid poplar Populus alba 'Berolinensis'.</title>
        <authorList>
            <person name="Chen S."/>
            <person name="Yu Y."/>
            <person name="Wang X."/>
            <person name="Wang S."/>
            <person name="Zhang T."/>
            <person name="Zhou Y."/>
            <person name="He R."/>
            <person name="Meng N."/>
            <person name="Wang Y."/>
            <person name="Liu W."/>
            <person name="Liu Z."/>
            <person name="Liu J."/>
            <person name="Guo Q."/>
            <person name="Huang H."/>
            <person name="Sederoff R.R."/>
            <person name="Wang G."/>
            <person name="Qu G."/>
            <person name="Chen S."/>
        </authorList>
    </citation>
    <scope>NUCLEOTIDE SEQUENCE</scope>
    <source>
        <strain evidence="1">SC-2020</strain>
    </source>
</reference>
<evidence type="ECO:0000313" key="2">
    <source>
        <dbReference type="Proteomes" id="UP001164929"/>
    </source>
</evidence>
<evidence type="ECO:0000313" key="1">
    <source>
        <dbReference type="EMBL" id="KAJ7008442.1"/>
    </source>
</evidence>
<accession>A0AAD6RHT1</accession>
<dbReference type="AlphaFoldDB" id="A0AAD6RHT1"/>
<dbReference type="PROSITE" id="PS51257">
    <property type="entry name" value="PROKAR_LIPOPROTEIN"/>
    <property type="match status" value="1"/>
</dbReference>
<dbReference type="InterPro" id="IPR046960">
    <property type="entry name" value="PPR_At4g14850-like_plant"/>
</dbReference>
<comment type="caution">
    <text evidence="1">The sequence shown here is derived from an EMBL/GenBank/DDBJ whole genome shotgun (WGS) entry which is preliminary data.</text>
</comment>
<dbReference type="GO" id="GO:0003723">
    <property type="term" value="F:RNA binding"/>
    <property type="evidence" value="ECO:0007669"/>
    <property type="project" value="InterPro"/>
</dbReference>
<dbReference type="PANTHER" id="PTHR47926">
    <property type="entry name" value="PENTATRICOPEPTIDE REPEAT-CONTAINING PROTEIN"/>
    <property type="match status" value="1"/>
</dbReference>
<gene>
    <name evidence="1" type="ORF">NC653_007189</name>
</gene>
<keyword evidence="2" id="KW-1185">Reference proteome</keyword>